<sequence>MNSLLIKGATLVDGSGGAACPADVLMAEGRILAVGRGNSSLPADKVVDAAGLVLAPGFIDIHSHTDMTLFRYPLVESKAFQGVTLEVTGNCGLSFFPVAAGGERQLAEYLALHDFCQPAGGIAWNDLASWSEAVERPGMGINVAPLVGHASLRIAAMGMESRPPTPGELEQMQVTLKIALQQGAWGMSTGLIYPPGSYADRDELIALARTLADHGALYTSHIRSEGEGLAAALEEAMAIGRESGVRVQISHLKAMGRSNRGHAGEILKKIAAARATGLDIAADQYPYAASATTLAALVPQWAHEGGASSLLLRLQAPELRAQLTAEIDSAMAAREGAAGIMISNCRSGQNRHFSGKTIAEIADRWGCNGAAAVIRLLVEEKGEVGAIFFSMAEEDVVAILADPAVMVGSDGHGLNAGDASGEATHPRSYGTFTRVLGRYVRDENLLSLEAAIHKMTGLPASRLGLSDRGLVREGYVADLVLFNPATVRDQADYADPHRYATGIVHLFVAGEPVIWDGKLTGRRPGRVLRRLSSKKENTFRFEQAIAKGESNVP</sequence>
<dbReference type="CDD" id="cd01297">
    <property type="entry name" value="D-aminoacylase"/>
    <property type="match status" value="1"/>
</dbReference>
<dbReference type="GO" id="GO:0016811">
    <property type="term" value="F:hydrolase activity, acting on carbon-nitrogen (but not peptide) bonds, in linear amides"/>
    <property type="evidence" value="ECO:0007669"/>
    <property type="project" value="InterPro"/>
</dbReference>
<gene>
    <name evidence="2" type="ordered locus">Geob_0285</name>
</gene>
<dbReference type="SUPFAM" id="SSF51338">
    <property type="entry name" value="Composite domain of metallo-dependent hydrolases"/>
    <property type="match status" value="1"/>
</dbReference>
<dbReference type="RefSeq" id="WP_012645385.1">
    <property type="nucleotide sequence ID" value="NC_011979.1"/>
</dbReference>
<protein>
    <submittedName>
        <fullName evidence="2">Amidohydrolase</fullName>
    </submittedName>
</protein>
<dbReference type="Gene3D" id="3.20.20.140">
    <property type="entry name" value="Metal-dependent hydrolases"/>
    <property type="match status" value="1"/>
</dbReference>
<evidence type="ECO:0000259" key="1">
    <source>
        <dbReference type="Pfam" id="PF07969"/>
    </source>
</evidence>
<dbReference type="OrthoDB" id="9766983at2"/>
<dbReference type="Pfam" id="PF07969">
    <property type="entry name" value="Amidohydro_3"/>
    <property type="match status" value="1"/>
</dbReference>
<keyword evidence="3" id="KW-1185">Reference proteome</keyword>
<dbReference type="InterPro" id="IPR011059">
    <property type="entry name" value="Metal-dep_hydrolase_composite"/>
</dbReference>
<evidence type="ECO:0000313" key="3">
    <source>
        <dbReference type="Proteomes" id="UP000007721"/>
    </source>
</evidence>
<dbReference type="InterPro" id="IPR032466">
    <property type="entry name" value="Metal_Hydrolase"/>
</dbReference>
<keyword evidence="2" id="KW-0378">Hydrolase</keyword>
<dbReference type="STRING" id="316067.Geob_0285"/>
<accession>B9M998</accession>
<name>B9M998_GEODF</name>
<dbReference type="InterPro" id="IPR050378">
    <property type="entry name" value="Metallo-dep_Hydrolases_sf"/>
</dbReference>
<reference evidence="2 3" key="1">
    <citation type="submission" date="2009-01" db="EMBL/GenBank/DDBJ databases">
        <title>Complete sequence of Geobacter sp. FRC-32.</title>
        <authorList>
            <consortium name="US DOE Joint Genome Institute"/>
            <person name="Lucas S."/>
            <person name="Copeland A."/>
            <person name="Lapidus A."/>
            <person name="Glavina del Rio T."/>
            <person name="Dalin E."/>
            <person name="Tice H."/>
            <person name="Bruce D."/>
            <person name="Goodwin L."/>
            <person name="Pitluck S."/>
            <person name="Saunders E."/>
            <person name="Brettin T."/>
            <person name="Detter J.C."/>
            <person name="Han C."/>
            <person name="Larimer F."/>
            <person name="Land M."/>
            <person name="Hauser L."/>
            <person name="Kyrpides N."/>
            <person name="Ovchinnikova G."/>
            <person name="Kostka J."/>
            <person name="Richardson P."/>
        </authorList>
    </citation>
    <scope>NUCLEOTIDE SEQUENCE [LARGE SCALE GENOMIC DNA]</scope>
    <source>
        <strain evidence="3">DSM 22248 / JCM 15807 / FRC-32</strain>
    </source>
</reference>
<dbReference type="Gene3D" id="2.30.40.10">
    <property type="entry name" value="Urease, subunit C, domain 1"/>
    <property type="match status" value="1"/>
</dbReference>
<dbReference type="PANTHER" id="PTHR11647">
    <property type="entry name" value="HYDRANTOINASE/DIHYDROPYRIMIDINASE FAMILY MEMBER"/>
    <property type="match status" value="1"/>
</dbReference>
<dbReference type="Proteomes" id="UP000007721">
    <property type="component" value="Chromosome"/>
</dbReference>
<dbReference type="PANTHER" id="PTHR11647:SF1">
    <property type="entry name" value="COLLAPSIN RESPONSE MEDIATOR PROTEIN"/>
    <property type="match status" value="1"/>
</dbReference>
<proteinExistence type="predicted"/>
<dbReference type="Gene3D" id="3.30.1490.130">
    <property type="entry name" value="D-aminoacylase. Domain 3"/>
    <property type="match status" value="1"/>
</dbReference>
<dbReference type="AlphaFoldDB" id="B9M998"/>
<dbReference type="InterPro" id="IPR023100">
    <property type="entry name" value="D-aminoacylase_insert_dom_sf"/>
</dbReference>
<dbReference type="InterPro" id="IPR013108">
    <property type="entry name" value="Amidohydro_3"/>
</dbReference>
<dbReference type="HOGENOM" id="CLU_016107_2_1_7"/>
<evidence type="ECO:0000313" key="2">
    <source>
        <dbReference type="EMBL" id="ACM18656.1"/>
    </source>
</evidence>
<dbReference type="EMBL" id="CP001390">
    <property type="protein sequence ID" value="ACM18656.1"/>
    <property type="molecule type" value="Genomic_DNA"/>
</dbReference>
<dbReference type="eggNOG" id="COG3653">
    <property type="taxonomic scope" value="Bacteria"/>
</dbReference>
<dbReference type="KEGG" id="geo:Geob_0285"/>
<dbReference type="SUPFAM" id="SSF51556">
    <property type="entry name" value="Metallo-dependent hydrolases"/>
    <property type="match status" value="1"/>
</dbReference>
<feature type="domain" description="Amidohydrolase 3" evidence="1">
    <location>
        <begin position="45"/>
        <end position="514"/>
    </location>
</feature>
<organism evidence="2 3">
    <name type="scientific">Geotalea daltonii (strain DSM 22248 / JCM 15807 / FRC-32)</name>
    <name type="common">Geobacter daltonii</name>
    <dbReference type="NCBI Taxonomy" id="316067"/>
    <lineage>
        <taxon>Bacteria</taxon>
        <taxon>Pseudomonadati</taxon>
        <taxon>Thermodesulfobacteriota</taxon>
        <taxon>Desulfuromonadia</taxon>
        <taxon>Geobacterales</taxon>
        <taxon>Geobacteraceae</taxon>
        <taxon>Geotalea</taxon>
    </lineage>
</organism>